<dbReference type="GO" id="GO:0003887">
    <property type="term" value="F:DNA-directed DNA polymerase activity"/>
    <property type="evidence" value="ECO:0007669"/>
    <property type="project" value="UniProtKB-KW"/>
</dbReference>
<evidence type="ECO:0000256" key="2">
    <source>
        <dbReference type="ARBA" id="ARBA00014363"/>
    </source>
</evidence>
<dbReference type="InterPro" id="IPR015199">
    <property type="entry name" value="DNA_pol_III_delta_C"/>
</dbReference>
<keyword evidence="6" id="KW-0239">DNA-directed DNA polymerase</keyword>
<dbReference type="InterPro" id="IPR027417">
    <property type="entry name" value="P-loop_NTPase"/>
</dbReference>
<sequence>MMSRKINKMATSPKSAPASTNRHAPVVPATSFPWHARQWETCLHMQRTNRIHHAFLLRGARGNGKQTFATRWANALVCEETQPERRPCGLCRGCVLFGANTHPDIKMVEPPPGKKAIGIDQIREVIDYVWLSRQFAPWKIVSIPGAERMTPAAANTLLKTLEEPPGNAVFILVSHRSDRLPITIRSRCRFLDFPIPPRESVLPWLVERLPRGSDAALLLDAVGGAPQLALRYGEDGTLEKRVALHQELTMLLTGKANPLMVAARWKELGLAVVLPWIVAYLMDLIRSRFTGETRSVTGEAQPAIHAKDANHANAMRPLADKPNLAYCYRLLDRCLDAQRAREDSANLNEPLLLDGLAIDFAIHDS</sequence>
<comment type="catalytic activity">
    <reaction evidence="7">
        <text>DNA(n) + a 2'-deoxyribonucleoside 5'-triphosphate = DNA(n+1) + diphosphate</text>
        <dbReference type="Rhea" id="RHEA:22508"/>
        <dbReference type="Rhea" id="RHEA-COMP:17339"/>
        <dbReference type="Rhea" id="RHEA-COMP:17340"/>
        <dbReference type="ChEBI" id="CHEBI:33019"/>
        <dbReference type="ChEBI" id="CHEBI:61560"/>
        <dbReference type="ChEBI" id="CHEBI:173112"/>
        <dbReference type="EC" id="2.7.7.7"/>
    </reaction>
</comment>
<keyword evidence="5" id="KW-0235">DNA replication</keyword>
<dbReference type="EC" id="2.7.7.7" evidence="1"/>
<dbReference type="GO" id="GO:0009360">
    <property type="term" value="C:DNA polymerase III complex"/>
    <property type="evidence" value="ECO:0007669"/>
    <property type="project" value="InterPro"/>
</dbReference>
<dbReference type="PANTHER" id="PTHR11669:SF8">
    <property type="entry name" value="DNA POLYMERASE III SUBUNIT DELTA"/>
    <property type="match status" value="1"/>
</dbReference>
<dbReference type="Pfam" id="PF09115">
    <property type="entry name" value="DNApol3-delta_C"/>
    <property type="match status" value="1"/>
</dbReference>
<evidence type="ECO:0000256" key="6">
    <source>
        <dbReference type="ARBA" id="ARBA00022932"/>
    </source>
</evidence>
<evidence type="ECO:0000256" key="5">
    <source>
        <dbReference type="ARBA" id="ARBA00022705"/>
    </source>
</evidence>
<dbReference type="Pfam" id="PF13177">
    <property type="entry name" value="DNA_pol3_delta2"/>
    <property type="match status" value="1"/>
</dbReference>
<feature type="domain" description="DNA polymerase III delta subunit C-terminal" evidence="9">
    <location>
        <begin position="238"/>
        <end position="354"/>
    </location>
</feature>
<keyword evidence="3" id="KW-0808">Transferase</keyword>
<accession>A0A450U6X7</accession>
<dbReference type="GO" id="GO:0008408">
    <property type="term" value="F:3'-5' exonuclease activity"/>
    <property type="evidence" value="ECO:0007669"/>
    <property type="project" value="InterPro"/>
</dbReference>
<dbReference type="NCBIfam" id="TIGR00678">
    <property type="entry name" value="holB"/>
    <property type="match status" value="1"/>
</dbReference>
<evidence type="ECO:0000259" key="9">
    <source>
        <dbReference type="Pfam" id="PF09115"/>
    </source>
</evidence>
<dbReference type="InterPro" id="IPR050238">
    <property type="entry name" value="DNA_Rep/Repair_Clamp_Loader"/>
</dbReference>
<feature type="compositionally biased region" description="Polar residues" evidence="8">
    <location>
        <begin position="9"/>
        <end position="22"/>
    </location>
</feature>
<reference evidence="10" key="1">
    <citation type="submission" date="2019-02" db="EMBL/GenBank/DDBJ databases">
        <authorList>
            <person name="Gruber-Vodicka R. H."/>
            <person name="Seah K. B. B."/>
        </authorList>
    </citation>
    <scope>NUCLEOTIDE SEQUENCE</scope>
    <source>
        <strain evidence="10">BECK_M6</strain>
    </source>
</reference>
<evidence type="ECO:0000256" key="8">
    <source>
        <dbReference type="SAM" id="MobiDB-lite"/>
    </source>
</evidence>
<protein>
    <recommendedName>
        <fullName evidence="2">DNA polymerase III subunit delta'</fullName>
        <ecNumber evidence="1">2.7.7.7</ecNumber>
    </recommendedName>
</protein>
<dbReference type="EMBL" id="CAADFH010000001">
    <property type="protein sequence ID" value="VFJ87432.1"/>
    <property type="molecule type" value="Genomic_DNA"/>
</dbReference>
<keyword evidence="4" id="KW-0548">Nucleotidyltransferase</keyword>
<dbReference type="InterPro" id="IPR004622">
    <property type="entry name" value="DNA_pol_HolB"/>
</dbReference>
<dbReference type="PANTHER" id="PTHR11669">
    <property type="entry name" value="REPLICATION FACTOR C / DNA POLYMERASE III GAMMA-TAU SUBUNIT"/>
    <property type="match status" value="1"/>
</dbReference>
<evidence type="ECO:0000256" key="3">
    <source>
        <dbReference type="ARBA" id="ARBA00022679"/>
    </source>
</evidence>
<dbReference type="AlphaFoldDB" id="A0A450U6X7"/>
<dbReference type="GO" id="GO:0006261">
    <property type="term" value="P:DNA-templated DNA replication"/>
    <property type="evidence" value="ECO:0007669"/>
    <property type="project" value="TreeGrafter"/>
</dbReference>
<gene>
    <name evidence="10" type="ORF">BECKLFY1418A_GA0070994_1001104</name>
</gene>
<evidence type="ECO:0000256" key="7">
    <source>
        <dbReference type="ARBA" id="ARBA00049244"/>
    </source>
</evidence>
<name>A0A450U6X7_9GAMM</name>
<evidence type="ECO:0000313" key="10">
    <source>
        <dbReference type="EMBL" id="VFJ87432.1"/>
    </source>
</evidence>
<dbReference type="GO" id="GO:0003677">
    <property type="term" value="F:DNA binding"/>
    <property type="evidence" value="ECO:0007669"/>
    <property type="project" value="InterPro"/>
</dbReference>
<dbReference type="SUPFAM" id="SSF52540">
    <property type="entry name" value="P-loop containing nucleoside triphosphate hydrolases"/>
    <property type="match status" value="1"/>
</dbReference>
<dbReference type="Gene3D" id="3.40.50.300">
    <property type="entry name" value="P-loop containing nucleotide triphosphate hydrolases"/>
    <property type="match status" value="1"/>
</dbReference>
<evidence type="ECO:0000256" key="4">
    <source>
        <dbReference type="ARBA" id="ARBA00022695"/>
    </source>
</evidence>
<proteinExistence type="predicted"/>
<feature type="region of interest" description="Disordered" evidence="8">
    <location>
        <begin position="1"/>
        <end position="24"/>
    </location>
</feature>
<organism evidence="10">
    <name type="scientific">Candidatus Kentrum sp. LFY</name>
    <dbReference type="NCBI Taxonomy" id="2126342"/>
    <lineage>
        <taxon>Bacteria</taxon>
        <taxon>Pseudomonadati</taxon>
        <taxon>Pseudomonadota</taxon>
        <taxon>Gammaproteobacteria</taxon>
        <taxon>Candidatus Kentrum</taxon>
    </lineage>
</organism>
<evidence type="ECO:0000256" key="1">
    <source>
        <dbReference type="ARBA" id="ARBA00012417"/>
    </source>
</evidence>